<dbReference type="InterPro" id="IPR052709">
    <property type="entry name" value="Transposase-MT_Hybrid"/>
</dbReference>
<evidence type="ECO:0000313" key="1">
    <source>
        <dbReference type="EMBL" id="GBO24749.1"/>
    </source>
</evidence>
<comment type="caution">
    <text evidence="1">The sequence shown here is derived from an EMBL/GenBank/DDBJ whole genome shotgun (WGS) entry which is preliminary data.</text>
</comment>
<dbReference type="AlphaFoldDB" id="A0A4Y2VHH6"/>
<keyword evidence="2" id="KW-1185">Reference proteome</keyword>
<evidence type="ECO:0008006" key="3">
    <source>
        <dbReference type="Google" id="ProtNLM"/>
    </source>
</evidence>
<proteinExistence type="predicted"/>
<dbReference type="EMBL" id="BGPR01047702">
    <property type="protein sequence ID" value="GBO24749.1"/>
    <property type="molecule type" value="Genomic_DNA"/>
</dbReference>
<dbReference type="PANTHER" id="PTHR46060">
    <property type="entry name" value="MARINER MOS1 TRANSPOSASE-LIKE PROTEIN"/>
    <property type="match status" value="1"/>
</dbReference>
<dbReference type="OrthoDB" id="6431520at2759"/>
<dbReference type="InterPro" id="IPR036397">
    <property type="entry name" value="RNaseH_sf"/>
</dbReference>
<organism evidence="1 2">
    <name type="scientific">Araneus ventricosus</name>
    <name type="common">Orbweaver spider</name>
    <name type="synonym">Epeira ventricosa</name>
    <dbReference type="NCBI Taxonomy" id="182803"/>
    <lineage>
        <taxon>Eukaryota</taxon>
        <taxon>Metazoa</taxon>
        <taxon>Ecdysozoa</taxon>
        <taxon>Arthropoda</taxon>
        <taxon>Chelicerata</taxon>
        <taxon>Arachnida</taxon>
        <taxon>Araneae</taxon>
        <taxon>Araneomorphae</taxon>
        <taxon>Entelegynae</taxon>
        <taxon>Araneoidea</taxon>
        <taxon>Araneidae</taxon>
        <taxon>Araneus</taxon>
    </lineage>
</organism>
<dbReference type="PANTHER" id="PTHR46060:SF1">
    <property type="entry name" value="MARINER MOS1 TRANSPOSASE-LIKE PROTEIN"/>
    <property type="match status" value="1"/>
</dbReference>
<name>A0A4Y2VHH6_ARAVE</name>
<dbReference type="Gene3D" id="3.30.420.10">
    <property type="entry name" value="Ribonuclease H-like superfamily/Ribonuclease H"/>
    <property type="match status" value="1"/>
</dbReference>
<sequence length="107" mass="12032">MLRRLSLLHHRQNTGHSRNASSVRVLSDGAILLHDNATPHSVSVTQQLIDCFGWEQTNHPPYSPDLVPSDICLFLNLKRFLSGQRFNDDESESCHNILSNVTGGHFL</sequence>
<dbReference type="Proteomes" id="UP000499080">
    <property type="component" value="Unassembled WGS sequence"/>
</dbReference>
<evidence type="ECO:0000313" key="2">
    <source>
        <dbReference type="Proteomes" id="UP000499080"/>
    </source>
</evidence>
<protein>
    <recommendedName>
        <fullName evidence="3">Histone-lysine N-methyltransferase SETMAR</fullName>
    </recommendedName>
</protein>
<reference evidence="1 2" key="1">
    <citation type="journal article" date="2019" name="Sci. Rep.">
        <title>Orb-weaving spider Araneus ventricosus genome elucidates the spidroin gene catalogue.</title>
        <authorList>
            <person name="Kono N."/>
            <person name="Nakamura H."/>
            <person name="Ohtoshi R."/>
            <person name="Moran D.A.P."/>
            <person name="Shinohara A."/>
            <person name="Yoshida Y."/>
            <person name="Fujiwara M."/>
            <person name="Mori M."/>
            <person name="Tomita M."/>
            <person name="Arakawa K."/>
        </authorList>
    </citation>
    <scope>NUCLEOTIDE SEQUENCE [LARGE SCALE GENOMIC DNA]</scope>
</reference>
<dbReference type="GO" id="GO:0003676">
    <property type="term" value="F:nucleic acid binding"/>
    <property type="evidence" value="ECO:0007669"/>
    <property type="project" value="InterPro"/>
</dbReference>
<gene>
    <name evidence="1" type="ORF">AVEN_268666_1</name>
</gene>
<accession>A0A4Y2VHH6</accession>